<evidence type="ECO:0000313" key="1">
    <source>
        <dbReference type="EMBL" id="CAE0704214.1"/>
    </source>
</evidence>
<accession>A0A7S4A5A5</accession>
<dbReference type="AlphaFoldDB" id="A0A7S4A5A5"/>
<sequence length="109" mass="11474">MSDSDSDEGGGLLPPIHRAAIAGDLEALRRELEAGVSPDCLCYSGGSQYTPLIILCSSGTTYGPGFGGSDDIRLQAVKILLEAALLQVTSKDCRRSGLFASRLSLGTWR</sequence>
<proteinExistence type="predicted"/>
<protein>
    <submittedName>
        <fullName evidence="1">Uncharacterized protein</fullName>
    </submittedName>
</protein>
<dbReference type="Gene3D" id="1.25.40.20">
    <property type="entry name" value="Ankyrin repeat-containing domain"/>
    <property type="match status" value="1"/>
</dbReference>
<dbReference type="EMBL" id="HBIW01022804">
    <property type="protein sequence ID" value="CAE0704214.1"/>
    <property type="molecule type" value="Transcribed_RNA"/>
</dbReference>
<dbReference type="InterPro" id="IPR036770">
    <property type="entry name" value="Ankyrin_rpt-contain_sf"/>
</dbReference>
<organism evidence="1">
    <name type="scientific">Pelagomonas calceolata</name>
    <dbReference type="NCBI Taxonomy" id="35677"/>
    <lineage>
        <taxon>Eukaryota</taxon>
        <taxon>Sar</taxon>
        <taxon>Stramenopiles</taxon>
        <taxon>Ochrophyta</taxon>
        <taxon>Pelagophyceae</taxon>
        <taxon>Pelagomonadales</taxon>
        <taxon>Pelagomonadaceae</taxon>
        <taxon>Pelagomonas</taxon>
    </lineage>
</organism>
<reference evidence="1" key="1">
    <citation type="submission" date="2021-01" db="EMBL/GenBank/DDBJ databases">
        <authorList>
            <person name="Corre E."/>
            <person name="Pelletier E."/>
            <person name="Niang G."/>
            <person name="Scheremetjew M."/>
            <person name="Finn R."/>
            <person name="Kale V."/>
            <person name="Holt S."/>
            <person name="Cochrane G."/>
            <person name="Meng A."/>
            <person name="Brown T."/>
            <person name="Cohen L."/>
        </authorList>
    </citation>
    <scope>NUCLEOTIDE SEQUENCE</scope>
    <source>
        <strain evidence="1">CCMP1756</strain>
    </source>
</reference>
<gene>
    <name evidence="1" type="ORF">PCAL00307_LOCUS19662</name>
</gene>
<name>A0A7S4A5A5_9STRA</name>